<evidence type="ECO:0000313" key="3">
    <source>
        <dbReference type="Proteomes" id="UP000067008"/>
    </source>
</evidence>
<gene>
    <name evidence="2" type="ORF">PI172_2304</name>
</gene>
<dbReference type="AlphaFoldDB" id="A0AAD1BIC4"/>
<dbReference type="Proteomes" id="UP000067008">
    <property type="component" value="Chromosome 1"/>
</dbReference>
<evidence type="ECO:0000256" key="1">
    <source>
        <dbReference type="SAM" id="MobiDB-lite"/>
    </source>
</evidence>
<protein>
    <submittedName>
        <fullName evidence="2">Uncharacterized protein</fullName>
    </submittedName>
</protein>
<accession>A0AAD1BIC4</accession>
<proteinExistence type="predicted"/>
<feature type="region of interest" description="Disordered" evidence="1">
    <location>
        <begin position="28"/>
        <end position="47"/>
    </location>
</feature>
<evidence type="ECO:0000313" key="2">
    <source>
        <dbReference type="EMBL" id="BAR97032.1"/>
    </source>
</evidence>
<dbReference type="EMBL" id="AP014926">
    <property type="protein sequence ID" value="BAR97032.1"/>
    <property type="molecule type" value="Genomic_DNA"/>
</dbReference>
<organism evidence="2 3">
    <name type="scientific">Prevotella intermedia</name>
    <dbReference type="NCBI Taxonomy" id="28131"/>
    <lineage>
        <taxon>Bacteria</taxon>
        <taxon>Pseudomonadati</taxon>
        <taxon>Bacteroidota</taxon>
        <taxon>Bacteroidia</taxon>
        <taxon>Bacteroidales</taxon>
        <taxon>Prevotellaceae</taxon>
        <taxon>Prevotella</taxon>
    </lineage>
</organism>
<name>A0AAD1BIC4_PREIN</name>
<sequence length="47" mass="5594">MEINLFTPPYCQTLRGIINKDVWLQETTPFSNKNEHNIQTTENENRD</sequence>
<reference evidence="2 3" key="1">
    <citation type="submission" date="2015-07" db="EMBL/GenBank/DDBJ databases">
        <title>Complete genome sequence of Prevotella intermedia strain 17-2.</title>
        <authorList>
            <person name="Nambu T."/>
        </authorList>
    </citation>
    <scope>NUCLEOTIDE SEQUENCE [LARGE SCALE GENOMIC DNA]</scope>
    <source>
        <strain evidence="2 3">17-2</strain>
    </source>
</reference>